<keyword evidence="3 4" id="KW-0418">Kinase</keyword>
<dbReference type="Proteomes" id="UP000669060">
    <property type="component" value="Unassembled WGS sequence"/>
</dbReference>
<dbReference type="GO" id="GO:0008976">
    <property type="term" value="F:polyphosphate kinase activity"/>
    <property type="evidence" value="ECO:0007669"/>
    <property type="project" value="UniProtKB-EC"/>
</dbReference>
<dbReference type="NCBIfam" id="TIGR03707">
    <property type="entry name" value="PPK2_P_aer"/>
    <property type="match status" value="1"/>
</dbReference>
<dbReference type="PANTHER" id="PTHR34383:SF1">
    <property type="entry name" value="ADP-POLYPHOSPHATE PHOSPHOTRANSFERASE"/>
    <property type="match status" value="1"/>
</dbReference>
<accession>A0ABS3TVI5</accession>
<name>A0ABS3TVI5_9PSED</name>
<dbReference type="SUPFAM" id="SSF52540">
    <property type="entry name" value="P-loop containing nucleoside triphosphate hydrolases"/>
    <property type="match status" value="1"/>
</dbReference>
<dbReference type="InterPro" id="IPR022488">
    <property type="entry name" value="PPK2-related"/>
</dbReference>
<sequence length="272" mass="31762">MAKGKKKKDQAADASEKLGTKDYEKELKKLHVELVKLQEWVVHKGLKVCIVFEGRDGAGKGGVIKAITERVSPRIFRVVALPAPTEREKSQLYSQRYLAHLPAAGEVVIFDRSWYNRAGVERVMGFCTEEQATKFLAVTPLFERILVDSGIILLKYWLEVSAEEQERRLQDRITDGRKIWKLSPMDLKSFTRWDEYTRARDEMFNATDSPWAPWFVARSEDKRRVRLNLISHLLKHIPYEDITEKKVKLPKRGKIGRYKEINYPFKYVDETF</sequence>
<comment type="caution">
    <text evidence="6">The sequence shown here is derived from an EMBL/GenBank/DDBJ whole genome shotgun (WGS) entry which is preliminary data.</text>
</comment>
<evidence type="ECO:0000313" key="6">
    <source>
        <dbReference type="EMBL" id="MBO3277675.1"/>
    </source>
</evidence>
<evidence type="ECO:0000313" key="7">
    <source>
        <dbReference type="Proteomes" id="UP000669060"/>
    </source>
</evidence>
<evidence type="ECO:0000256" key="2">
    <source>
        <dbReference type="ARBA" id="ARBA00022679"/>
    </source>
</evidence>
<organism evidence="6 7">
    <name type="scientific">Pseudomonas schmalbachii</name>
    <dbReference type="NCBI Taxonomy" id="2816993"/>
    <lineage>
        <taxon>Bacteria</taxon>
        <taxon>Pseudomonadati</taxon>
        <taxon>Pseudomonadota</taxon>
        <taxon>Gammaproteobacteria</taxon>
        <taxon>Pseudomonadales</taxon>
        <taxon>Pseudomonadaceae</taxon>
        <taxon>Pseudomonas</taxon>
    </lineage>
</organism>
<comment type="subunit">
    <text evidence="4">Homotetramer.</text>
</comment>
<evidence type="ECO:0000256" key="4">
    <source>
        <dbReference type="RuleBase" id="RU369062"/>
    </source>
</evidence>
<dbReference type="EC" id="2.7.4.-" evidence="4"/>
<dbReference type="PIRSF" id="PIRSF028756">
    <property type="entry name" value="PPK2_prd"/>
    <property type="match status" value="1"/>
</dbReference>
<dbReference type="RefSeq" id="WP_208316066.1">
    <property type="nucleotide sequence ID" value="NZ_JAELYA010000009.1"/>
</dbReference>
<evidence type="ECO:0000256" key="1">
    <source>
        <dbReference type="ARBA" id="ARBA00009924"/>
    </source>
</evidence>
<evidence type="ECO:0000259" key="5">
    <source>
        <dbReference type="Pfam" id="PF03976"/>
    </source>
</evidence>
<keyword evidence="7" id="KW-1185">Reference proteome</keyword>
<dbReference type="InterPro" id="IPR022486">
    <property type="entry name" value="PPK2_PA0141"/>
</dbReference>
<dbReference type="Pfam" id="PF03976">
    <property type="entry name" value="PPK2"/>
    <property type="match status" value="1"/>
</dbReference>
<protein>
    <recommendedName>
        <fullName evidence="4">ADP/GDP-polyphosphate phosphotransferase</fullName>
        <ecNumber evidence="4">2.7.4.-</ecNumber>
    </recommendedName>
    <alternativeName>
        <fullName evidence="4">Polyphosphate kinase PPK2</fullName>
    </alternativeName>
</protein>
<dbReference type="Gene3D" id="3.40.50.300">
    <property type="entry name" value="P-loop containing nucleotide triphosphate hydrolases"/>
    <property type="match status" value="1"/>
</dbReference>
<comment type="similarity">
    <text evidence="1 4">Belongs to the polyphosphate kinase 2 (PPK2) family. Class I subfamily.</text>
</comment>
<keyword evidence="2 4" id="KW-0808">Transferase</keyword>
<dbReference type="InterPro" id="IPR027417">
    <property type="entry name" value="P-loop_NTPase"/>
</dbReference>
<feature type="domain" description="Polyphosphate kinase-2-related" evidence="5">
    <location>
        <begin position="19"/>
        <end position="243"/>
    </location>
</feature>
<proteinExistence type="inferred from homology"/>
<evidence type="ECO:0000256" key="3">
    <source>
        <dbReference type="ARBA" id="ARBA00022777"/>
    </source>
</evidence>
<gene>
    <name evidence="6" type="primary">ppk2</name>
    <name evidence="6" type="ORF">JFY56_20880</name>
</gene>
<dbReference type="InterPro" id="IPR016898">
    <property type="entry name" value="Polyphosphate_phosphotransfera"/>
</dbReference>
<comment type="function">
    <text evidence="4">Uses inorganic polyphosphate (polyP) as a donor to convert GDP to GTP or ADP to ATP.</text>
</comment>
<dbReference type="PANTHER" id="PTHR34383">
    <property type="entry name" value="POLYPHOSPHATE:AMP PHOSPHOTRANSFERASE-RELATED"/>
    <property type="match status" value="1"/>
</dbReference>
<reference evidence="6 7" key="1">
    <citation type="submission" date="2020-12" db="EMBL/GenBank/DDBJ databases">
        <title>Pseudomonas schmalbachii sp. nov. isolated from millipede gut.</title>
        <authorList>
            <person name="Shelomi M."/>
        </authorList>
    </citation>
    <scope>NUCLEOTIDE SEQUENCE [LARGE SCALE GENOMIC DNA]</scope>
    <source>
        <strain evidence="6 7">Milli4</strain>
    </source>
</reference>
<dbReference type="EMBL" id="JAELYA010000009">
    <property type="protein sequence ID" value="MBO3277675.1"/>
    <property type="molecule type" value="Genomic_DNA"/>
</dbReference>